<dbReference type="Pfam" id="PF17170">
    <property type="entry name" value="DUF5128"/>
    <property type="match status" value="1"/>
</dbReference>
<evidence type="ECO:0008006" key="4">
    <source>
        <dbReference type="Google" id="ProtNLM"/>
    </source>
</evidence>
<accession>U2E702</accession>
<dbReference type="OrthoDB" id="1097750at2"/>
<sequence>MNKVLVFLSATLILLMMSLFVSCGHPQQDDAIVVSPDNEMEASDFIHHVEHIRLSKSDSCILSRIDALRLSDDKISILCNRQIFIFSNKGDFISKINRLGNGHGEYNNVNDFQLYKNRIYILSGLQKLLLEYTIDGNYVDKYNLDDKYQHFIIVDDNTIILSSEQNNDKLYNFVFYDLKEKKEICSVDKFDKNEAFTFSGFNAFLCSENELIVGHPFDYSIYSLKKDGADKRTIFDFNTEDHLPATKKGFYEMDEETKYKKCVRYLQTYAAVGTNQYLVYPLFGESGIKTCITRIDKEGNNRTIKIGKKIDNVYKYFFMGDYLTIKGNQIIMAADASKLLELEKENGLSYFVDNGLNAEDNPILFFYEISGE</sequence>
<comment type="caution">
    <text evidence="2">The sequence shown here is derived from an EMBL/GenBank/DDBJ whole genome shotgun (WGS) entry which is preliminary data.</text>
</comment>
<dbReference type="SUPFAM" id="SSF101898">
    <property type="entry name" value="NHL repeat"/>
    <property type="match status" value="1"/>
</dbReference>
<dbReference type="AlphaFoldDB" id="U2E702"/>
<gene>
    <name evidence="2" type="ORF">HMPREF1981_00600</name>
</gene>
<dbReference type="Proteomes" id="UP000016496">
    <property type="component" value="Unassembled WGS sequence"/>
</dbReference>
<feature type="signal peptide" evidence="1">
    <location>
        <begin position="1"/>
        <end position="23"/>
    </location>
</feature>
<keyword evidence="1" id="KW-0732">Signal</keyword>
<dbReference type="HOGENOM" id="CLU_056133_2_1_10"/>
<dbReference type="PATRIC" id="fig|1321819.3.peg.558"/>
<evidence type="ECO:0000313" key="3">
    <source>
        <dbReference type="Proteomes" id="UP000016496"/>
    </source>
</evidence>
<organism evidence="2 3">
    <name type="scientific">Bacteroides pyogenes F0041</name>
    <dbReference type="NCBI Taxonomy" id="1321819"/>
    <lineage>
        <taxon>Bacteria</taxon>
        <taxon>Pseudomonadati</taxon>
        <taxon>Bacteroidota</taxon>
        <taxon>Bacteroidia</taxon>
        <taxon>Bacteroidales</taxon>
        <taxon>Bacteroidaceae</taxon>
        <taxon>Bacteroides</taxon>
    </lineage>
</organism>
<dbReference type="PROSITE" id="PS51257">
    <property type="entry name" value="PROKAR_LIPOPROTEIN"/>
    <property type="match status" value="1"/>
</dbReference>
<proteinExistence type="predicted"/>
<evidence type="ECO:0000313" key="2">
    <source>
        <dbReference type="EMBL" id="ERI88216.1"/>
    </source>
</evidence>
<dbReference type="EMBL" id="AWSV01000040">
    <property type="protein sequence ID" value="ERI88216.1"/>
    <property type="molecule type" value="Genomic_DNA"/>
</dbReference>
<protein>
    <recommendedName>
        <fullName evidence="4">6-bladed beta-propeller</fullName>
    </recommendedName>
</protein>
<feature type="chain" id="PRO_5004625615" description="6-bladed beta-propeller" evidence="1">
    <location>
        <begin position="24"/>
        <end position="372"/>
    </location>
</feature>
<name>U2E702_9BACE</name>
<dbReference type="RefSeq" id="WP_021643974.1">
    <property type="nucleotide sequence ID" value="NZ_KE993058.1"/>
</dbReference>
<reference evidence="2 3" key="1">
    <citation type="submission" date="2013-08" db="EMBL/GenBank/DDBJ databases">
        <authorList>
            <person name="Weinstock G."/>
            <person name="Sodergren E."/>
            <person name="Wylie T."/>
            <person name="Fulton L."/>
            <person name="Fulton R."/>
            <person name="Fronick C."/>
            <person name="O'Laughlin M."/>
            <person name="Godfrey J."/>
            <person name="Miner T."/>
            <person name="Herter B."/>
            <person name="Appelbaum E."/>
            <person name="Cordes M."/>
            <person name="Lek S."/>
            <person name="Wollam A."/>
            <person name="Pepin K.H."/>
            <person name="Palsikar V.B."/>
            <person name="Mitreva M."/>
            <person name="Wilson R.K."/>
        </authorList>
    </citation>
    <scope>NUCLEOTIDE SEQUENCE [LARGE SCALE GENOMIC DNA]</scope>
    <source>
        <strain evidence="2 3">F0041</strain>
    </source>
</reference>
<evidence type="ECO:0000256" key="1">
    <source>
        <dbReference type="SAM" id="SignalP"/>
    </source>
</evidence>